<sequence length="413" mass="46807">MLLMIVFLFLAAGFGAFLLIYPGMIESSVRYEHPDREESRYFFPETYGEAKTHFLGFEEVLRDEYETVVHDAFPVGENEELTIDGFTAEAAAPERTLMITTGVHGIEGYVGTAMLDVFFSEVYPDLDKETTNVVLIHAVNPWGMAEFRRFNENNVDLNRNFIGDWEGLDRELNEAYLEVNGLLQKDRPLRQAAVEDTGFMFDVLRHAGIRGSDTVKDALVTGQFTHPDGVYYGGDGDEESTVYMKKRMEDVLTSSVTQLVYLDIHTGYGPRDQMSIFNTGQDGMSEAEAMEAFDYPLVFAGDSESFYEIVGGITEYLYVLKDKLGAETDLFATTFEFGTLGDGLLGSIRSMKYTVDENQLYQNGSDSRRTEVITRDRYMEMFYPSELEWREKAADDFVEASYGVLGHFGFLDR</sequence>
<dbReference type="GO" id="GO:0016788">
    <property type="term" value="F:hydrolase activity, acting on ester bonds"/>
    <property type="evidence" value="ECO:0007669"/>
    <property type="project" value="InterPro"/>
</dbReference>
<protein>
    <submittedName>
        <fullName evidence="1">DUF2817 domain-containing protein</fullName>
    </submittedName>
</protein>
<dbReference type="RefSeq" id="WP_122897575.1">
    <property type="nucleotide sequence ID" value="NZ_RHIB01000001.1"/>
</dbReference>
<reference evidence="1 2" key="1">
    <citation type="submission" date="2018-10" db="EMBL/GenBank/DDBJ databases">
        <title>Bacillus Keqinensis sp. nov., a moderately halophilic bacterium isolated from a saline-alkaline lake.</title>
        <authorList>
            <person name="Wang H."/>
        </authorList>
    </citation>
    <scope>NUCLEOTIDE SEQUENCE [LARGE SCALE GENOMIC DNA]</scope>
    <source>
        <strain evidence="1 2">KQ-3</strain>
    </source>
</reference>
<accession>A0A3M7TZ70</accession>
<proteinExistence type="predicted"/>
<dbReference type="CDD" id="cd06233">
    <property type="entry name" value="M14-like"/>
    <property type="match status" value="1"/>
</dbReference>
<dbReference type="EMBL" id="RHIB01000001">
    <property type="protein sequence ID" value="RNA70064.1"/>
    <property type="molecule type" value="Genomic_DNA"/>
</dbReference>
<name>A0A3M7TZ70_9BACI</name>
<keyword evidence="2" id="KW-1185">Reference proteome</keyword>
<dbReference type="SUPFAM" id="SSF53187">
    <property type="entry name" value="Zn-dependent exopeptidases"/>
    <property type="match status" value="1"/>
</dbReference>
<dbReference type="GO" id="GO:0046872">
    <property type="term" value="F:metal ion binding"/>
    <property type="evidence" value="ECO:0007669"/>
    <property type="project" value="UniProtKB-KW"/>
</dbReference>
<dbReference type="Gene3D" id="3.40.630.10">
    <property type="entry name" value="Zn peptidases"/>
    <property type="match status" value="1"/>
</dbReference>
<dbReference type="Proteomes" id="UP000278746">
    <property type="component" value="Unassembled WGS sequence"/>
</dbReference>
<gene>
    <name evidence="1" type="ORF">EBO34_09080</name>
</gene>
<dbReference type="AlphaFoldDB" id="A0A3M7TZ70"/>
<organism evidence="1 2">
    <name type="scientific">Alteribacter keqinensis</name>
    <dbReference type="NCBI Taxonomy" id="2483800"/>
    <lineage>
        <taxon>Bacteria</taxon>
        <taxon>Bacillati</taxon>
        <taxon>Bacillota</taxon>
        <taxon>Bacilli</taxon>
        <taxon>Bacillales</taxon>
        <taxon>Bacillaceae</taxon>
        <taxon>Alteribacter</taxon>
    </lineage>
</organism>
<evidence type="ECO:0000313" key="1">
    <source>
        <dbReference type="EMBL" id="RNA70064.1"/>
    </source>
</evidence>
<comment type="caution">
    <text evidence="1">The sequence shown here is derived from an EMBL/GenBank/DDBJ whole genome shotgun (WGS) entry which is preliminary data.</text>
</comment>
<evidence type="ECO:0000313" key="2">
    <source>
        <dbReference type="Proteomes" id="UP000278746"/>
    </source>
</evidence>
<dbReference type="Pfam" id="PF10994">
    <property type="entry name" value="DUF2817"/>
    <property type="match status" value="1"/>
</dbReference>
<dbReference type="InterPro" id="IPR021259">
    <property type="entry name" value="DUF2817"/>
</dbReference>
<dbReference type="OrthoDB" id="4014363at2"/>